<keyword evidence="2" id="KW-1185">Reference proteome</keyword>
<evidence type="ECO:0000313" key="2">
    <source>
        <dbReference type="Proteomes" id="UP001159363"/>
    </source>
</evidence>
<accession>A0ABQ9I3Q4</accession>
<dbReference type="Proteomes" id="UP001159363">
    <property type="component" value="Chromosome 3"/>
</dbReference>
<reference evidence="1 2" key="1">
    <citation type="submission" date="2023-02" db="EMBL/GenBank/DDBJ databases">
        <title>LHISI_Scaffold_Assembly.</title>
        <authorList>
            <person name="Stuart O.P."/>
            <person name="Cleave R."/>
            <person name="Magrath M.J.L."/>
            <person name="Mikheyev A.S."/>
        </authorList>
    </citation>
    <scope>NUCLEOTIDE SEQUENCE [LARGE SCALE GENOMIC DNA]</scope>
    <source>
        <strain evidence="1">Daus_M_001</strain>
        <tissue evidence="1">Leg muscle</tissue>
    </source>
</reference>
<organism evidence="1 2">
    <name type="scientific">Dryococelus australis</name>
    <dbReference type="NCBI Taxonomy" id="614101"/>
    <lineage>
        <taxon>Eukaryota</taxon>
        <taxon>Metazoa</taxon>
        <taxon>Ecdysozoa</taxon>
        <taxon>Arthropoda</taxon>
        <taxon>Hexapoda</taxon>
        <taxon>Insecta</taxon>
        <taxon>Pterygota</taxon>
        <taxon>Neoptera</taxon>
        <taxon>Polyneoptera</taxon>
        <taxon>Phasmatodea</taxon>
        <taxon>Verophasmatodea</taxon>
        <taxon>Anareolatae</taxon>
        <taxon>Phasmatidae</taxon>
        <taxon>Eurycanthinae</taxon>
        <taxon>Dryococelus</taxon>
    </lineage>
</organism>
<proteinExistence type="predicted"/>
<sequence length="529" mass="57494">MSTGGTGGVLPNWALSPPPVGLVSPTPLVTLILQHDQQKERQPFRPTFLTCRKFPVAKRRKSRRCRSVNENCLPGSWTIKHRVSDSSISAKLSNTCVLRAGKGHARRTRAVCCVFSRRTPRFARNEYVKCRRVIGMFHNGRYSSSCTRPSTAAGAVYVVFSGDGVRDSVNLISPAPGRQDPSGHAHSRNSPVALVVGGEDCRHDEYETRAELLHRLPLTTRPPTATTNTGRQHELPAPGSHLIIVVATFRESSCMLASTDNCTRVIFRAIGSSSIRLSSRCEARSCLLLLASHLGEPGSIPNRVAPACRKRAGRCYWWAGFLGDLPFPPPIHSGAAPYLASLIDSQGLDFMTVLCREVGVGKGGGGDRRMLSNLYKSREGTIQAFVPTPRGDGVFVSEKVGAAIGRGIGLGEASLPHFIAFLCLPLTTTIDSEASKRTSNALRSIYHVNRDSARTSGFRVRREGNTVWMGEGRLRTDLGHNAEGSRSSGCQEVQMAHDLPHPSPEDATLSLKLLITLPSIVNFFGNVTR</sequence>
<protein>
    <submittedName>
        <fullName evidence="1">Uncharacterized protein</fullName>
    </submittedName>
</protein>
<dbReference type="EMBL" id="JARBHB010000003">
    <property type="protein sequence ID" value="KAJ8891275.1"/>
    <property type="molecule type" value="Genomic_DNA"/>
</dbReference>
<gene>
    <name evidence="1" type="ORF">PR048_010791</name>
</gene>
<comment type="caution">
    <text evidence="1">The sequence shown here is derived from an EMBL/GenBank/DDBJ whole genome shotgun (WGS) entry which is preliminary data.</text>
</comment>
<name>A0ABQ9I3Q4_9NEOP</name>
<evidence type="ECO:0000313" key="1">
    <source>
        <dbReference type="EMBL" id="KAJ8891275.1"/>
    </source>
</evidence>